<organism evidence="2 3">
    <name type="scientific">Prunus armeniaca</name>
    <name type="common">Apricot</name>
    <name type="synonym">Armeniaca vulgaris</name>
    <dbReference type="NCBI Taxonomy" id="36596"/>
    <lineage>
        <taxon>Eukaryota</taxon>
        <taxon>Viridiplantae</taxon>
        <taxon>Streptophyta</taxon>
        <taxon>Embryophyta</taxon>
        <taxon>Tracheophyta</taxon>
        <taxon>Spermatophyta</taxon>
        <taxon>Magnoliopsida</taxon>
        <taxon>eudicotyledons</taxon>
        <taxon>Gunneridae</taxon>
        <taxon>Pentapetalae</taxon>
        <taxon>rosids</taxon>
        <taxon>fabids</taxon>
        <taxon>Rosales</taxon>
        <taxon>Rosaceae</taxon>
        <taxon>Amygdaloideae</taxon>
        <taxon>Amygdaleae</taxon>
        <taxon>Prunus</taxon>
    </lineage>
</organism>
<gene>
    <name evidence="2" type="ORF">CURHAP_LOCUS20230</name>
</gene>
<protein>
    <submittedName>
        <fullName evidence="2">Uncharacterized protein</fullName>
    </submittedName>
</protein>
<accession>A0A6J5UA34</accession>
<proteinExistence type="predicted"/>
<reference evidence="2 3" key="1">
    <citation type="submission" date="2020-05" db="EMBL/GenBank/DDBJ databases">
        <authorList>
            <person name="Campoy J."/>
            <person name="Schneeberger K."/>
            <person name="Spophaly S."/>
        </authorList>
    </citation>
    <scope>NUCLEOTIDE SEQUENCE [LARGE SCALE GENOMIC DNA]</scope>
    <source>
        <strain evidence="2">PruArmRojPasFocal</strain>
    </source>
</reference>
<evidence type="ECO:0000313" key="3">
    <source>
        <dbReference type="Proteomes" id="UP000507222"/>
    </source>
</evidence>
<dbReference type="Proteomes" id="UP000507222">
    <property type="component" value="Unassembled WGS sequence"/>
</dbReference>
<evidence type="ECO:0000313" key="2">
    <source>
        <dbReference type="EMBL" id="CAB4273103.1"/>
    </source>
</evidence>
<dbReference type="EMBL" id="CAEKDK010000003">
    <property type="protein sequence ID" value="CAB4273103.1"/>
    <property type="molecule type" value="Genomic_DNA"/>
</dbReference>
<feature type="region of interest" description="Disordered" evidence="1">
    <location>
        <begin position="9"/>
        <end position="30"/>
    </location>
</feature>
<evidence type="ECO:0000256" key="1">
    <source>
        <dbReference type="SAM" id="MobiDB-lite"/>
    </source>
</evidence>
<name>A0A6J5UA34_PRUAR</name>
<sequence>MSDFLRELTDNFNTADLERDGETQPPQQETTLQQDNLENLWNKSVFNGDLNNNVEGMINEASISSRGRQLEVGIWTEELDKRTKLEGCSTPYP</sequence>
<dbReference type="AlphaFoldDB" id="A0A6J5UA34"/>